<sequence length="447" mass="51167">MDPSAPASIESSATPRTRRRLSFSLENAEQVPDDRNEYVPAHPYSTRYSERVRRHRPTPEREDEPASALRSLDRSDGRDDSASASKAQRRVRFDTMTSHRSPSESGDTGLLALSIYAARAGRLLSASLLRFVWPIGHRPRNSLSSHGRLWRSKASARRSPSFRRWFVLLLWTALLLLVMGKFIIGSLLYSKAWSVSHRAQCLAQTLSMRNAVRTMRVAMANMLGRSSDMLERCCGTLSRMGRRVRSLPLRVIGRAVDALKWIVLRLRQKLWIQLRDTAAFHVIGWGKLWNRWLHPFRAWNGASWAYIWQRHHLPAELDADWHRLANRVERVEELISQWASTHENGTIQLVDVTDPGPLAHAGGADNNPAVQLFGTKNGFHHSKRERSVREREQSHALVTELRDLHRTLENAQVDTAKMIRFLENRIDRLEARILQARPGIGQPRLAN</sequence>
<feature type="transmembrane region" description="Helical" evidence="2">
    <location>
        <begin position="165"/>
        <end position="189"/>
    </location>
</feature>
<dbReference type="OrthoDB" id="10678665at2759"/>
<dbReference type="Proteomes" id="UP000530660">
    <property type="component" value="Unassembled WGS sequence"/>
</dbReference>
<reference evidence="3 4" key="1">
    <citation type="journal article" date="2020" name="J. Phycol.">
        <title>Comparative genome analysis reveals Cyanidiococcus gen. nov., a new extremophilic red algal genus sister to Cyanidioschyzon (Cyanidioschyzonaceae, Rhodophyta).</title>
        <authorList>
            <person name="Liu S.-L."/>
            <person name="Chiang Y.-R."/>
            <person name="Yoon H.S."/>
            <person name="Fu H.-Y."/>
        </authorList>
    </citation>
    <scope>NUCLEOTIDE SEQUENCE [LARGE SCALE GENOMIC DNA]</scope>
    <source>
        <strain evidence="3 4">THAL066</strain>
    </source>
</reference>
<dbReference type="EMBL" id="VWRR01000010">
    <property type="protein sequence ID" value="KAF6002409.1"/>
    <property type="molecule type" value="Genomic_DNA"/>
</dbReference>
<evidence type="ECO:0000313" key="3">
    <source>
        <dbReference type="EMBL" id="KAF6002409.1"/>
    </source>
</evidence>
<keyword evidence="2" id="KW-0812">Transmembrane</keyword>
<dbReference type="AlphaFoldDB" id="A0A7J7IIA7"/>
<keyword evidence="4" id="KW-1185">Reference proteome</keyword>
<accession>A0A7J7IIA7</accession>
<name>A0A7J7IIA7_9RHOD</name>
<feature type="compositionally biased region" description="Basic and acidic residues" evidence="1">
    <location>
        <begin position="71"/>
        <end position="81"/>
    </location>
</feature>
<proteinExistence type="predicted"/>
<gene>
    <name evidence="3" type="ORF">F1559_001727</name>
</gene>
<protein>
    <submittedName>
        <fullName evidence="3">Uncharacterized protein</fullName>
    </submittedName>
</protein>
<keyword evidence="2" id="KW-0472">Membrane</keyword>
<comment type="caution">
    <text evidence="3">The sequence shown here is derived from an EMBL/GenBank/DDBJ whole genome shotgun (WGS) entry which is preliminary data.</text>
</comment>
<feature type="region of interest" description="Disordered" evidence="1">
    <location>
        <begin position="1"/>
        <end position="106"/>
    </location>
</feature>
<evidence type="ECO:0000313" key="4">
    <source>
        <dbReference type="Proteomes" id="UP000530660"/>
    </source>
</evidence>
<organism evidence="3 4">
    <name type="scientific">Cyanidiococcus yangmingshanensis</name>
    <dbReference type="NCBI Taxonomy" id="2690220"/>
    <lineage>
        <taxon>Eukaryota</taxon>
        <taxon>Rhodophyta</taxon>
        <taxon>Bangiophyceae</taxon>
        <taxon>Cyanidiales</taxon>
        <taxon>Cyanidiaceae</taxon>
        <taxon>Cyanidiococcus</taxon>
    </lineage>
</organism>
<evidence type="ECO:0000256" key="1">
    <source>
        <dbReference type="SAM" id="MobiDB-lite"/>
    </source>
</evidence>
<keyword evidence="2" id="KW-1133">Transmembrane helix</keyword>
<feature type="compositionally biased region" description="Polar residues" evidence="1">
    <location>
        <begin position="95"/>
        <end position="106"/>
    </location>
</feature>
<evidence type="ECO:0000256" key="2">
    <source>
        <dbReference type="SAM" id="Phobius"/>
    </source>
</evidence>